<evidence type="ECO:0000313" key="3">
    <source>
        <dbReference type="Proteomes" id="UP000001593"/>
    </source>
</evidence>
<feature type="compositionally biased region" description="Polar residues" evidence="1">
    <location>
        <begin position="143"/>
        <end position="153"/>
    </location>
</feature>
<dbReference type="HOGENOM" id="CLU_1541922_0_0_1"/>
<proteinExistence type="predicted"/>
<dbReference type="Proteomes" id="UP000001593">
    <property type="component" value="Unassembled WGS sequence"/>
</dbReference>
<feature type="compositionally biased region" description="Acidic residues" evidence="1">
    <location>
        <begin position="49"/>
        <end position="68"/>
    </location>
</feature>
<keyword evidence="3" id="KW-1185">Reference proteome</keyword>
<evidence type="ECO:0000256" key="1">
    <source>
        <dbReference type="SAM" id="MobiDB-lite"/>
    </source>
</evidence>
<feature type="compositionally biased region" description="Basic and acidic residues" evidence="1">
    <location>
        <begin position="69"/>
        <end position="79"/>
    </location>
</feature>
<protein>
    <submittedName>
        <fullName evidence="2">Uncharacterized protein</fullName>
    </submittedName>
</protein>
<gene>
    <name evidence="2" type="ORF">NEMVEDRAFT_v1g248134</name>
</gene>
<feature type="compositionally biased region" description="Polar residues" evidence="1">
    <location>
        <begin position="91"/>
        <end position="105"/>
    </location>
</feature>
<accession>A7SYR8</accession>
<evidence type="ECO:0000313" key="2">
    <source>
        <dbReference type="EMBL" id="EDO31156.1"/>
    </source>
</evidence>
<dbReference type="InParanoid" id="A7SYR8"/>
<reference evidence="2 3" key="1">
    <citation type="journal article" date="2007" name="Science">
        <title>Sea anemone genome reveals ancestral eumetazoan gene repertoire and genomic organization.</title>
        <authorList>
            <person name="Putnam N.H."/>
            <person name="Srivastava M."/>
            <person name="Hellsten U."/>
            <person name="Dirks B."/>
            <person name="Chapman J."/>
            <person name="Salamov A."/>
            <person name="Terry A."/>
            <person name="Shapiro H."/>
            <person name="Lindquist E."/>
            <person name="Kapitonov V.V."/>
            <person name="Jurka J."/>
            <person name="Genikhovich G."/>
            <person name="Grigoriev I.V."/>
            <person name="Lucas S.M."/>
            <person name="Steele R.E."/>
            <person name="Finnerty J.R."/>
            <person name="Technau U."/>
            <person name="Martindale M.Q."/>
            <person name="Rokhsar D.S."/>
        </authorList>
    </citation>
    <scope>NUCLEOTIDE SEQUENCE [LARGE SCALE GENOMIC DNA]</scope>
    <source>
        <strain evidence="3">CH2 X CH6</strain>
    </source>
</reference>
<feature type="compositionally biased region" description="Basic and acidic residues" evidence="1">
    <location>
        <begin position="127"/>
        <end position="142"/>
    </location>
</feature>
<feature type="region of interest" description="Disordered" evidence="1">
    <location>
        <begin position="24"/>
        <end position="174"/>
    </location>
</feature>
<feature type="compositionally biased region" description="Acidic residues" evidence="1">
    <location>
        <begin position="154"/>
        <end position="165"/>
    </location>
</feature>
<dbReference type="KEGG" id="nve:5502022"/>
<name>A7SYR8_NEMVE</name>
<sequence length="174" mass="19445">MKVERAVEMVDRNIKKLEAKLREKLSENNEMNDVPEDLPDYQQMNLLPDNDDHEDDDNDVDDDDDNDDNGWRGGDELLKDPSPAPLKPKDQSTVTKPASSPTPTKESIDGPPADAEPAVSDAEQEYEEHWPSHNSDESHADTEVSSGNQATESDVTDEQDDEEEKESNALPEMV</sequence>
<dbReference type="AlphaFoldDB" id="A7SYR8"/>
<dbReference type="OrthoDB" id="418245at2759"/>
<dbReference type="EMBL" id="DS469931">
    <property type="protein sequence ID" value="EDO31156.1"/>
    <property type="molecule type" value="Genomic_DNA"/>
</dbReference>
<organism evidence="2 3">
    <name type="scientific">Nematostella vectensis</name>
    <name type="common">Starlet sea anemone</name>
    <dbReference type="NCBI Taxonomy" id="45351"/>
    <lineage>
        <taxon>Eukaryota</taxon>
        <taxon>Metazoa</taxon>
        <taxon>Cnidaria</taxon>
        <taxon>Anthozoa</taxon>
        <taxon>Hexacorallia</taxon>
        <taxon>Actiniaria</taxon>
        <taxon>Edwardsiidae</taxon>
        <taxon>Nematostella</taxon>
    </lineage>
</organism>